<dbReference type="PROSITE" id="PS50222">
    <property type="entry name" value="EF_HAND_2"/>
    <property type="match status" value="1"/>
</dbReference>
<gene>
    <name evidence="4" type="ORF">OKA05_25875</name>
</gene>
<evidence type="ECO:0000313" key="5">
    <source>
        <dbReference type="Proteomes" id="UP001320876"/>
    </source>
</evidence>
<comment type="caution">
    <text evidence="4">The sequence shown here is derived from an EMBL/GenBank/DDBJ whole genome shotgun (WGS) entry which is preliminary data.</text>
</comment>
<proteinExistence type="predicted"/>
<dbReference type="InterPro" id="IPR018247">
    <property type="entry name" value="EF_Hand_1_Ca_BS"/>
</dbReference>
<dbReference type="SUPFAM" id="SSF47473">
    <property type="entry name" value="EF-hand"/>
    <property type="match status" value="2"/>
</dbReference>
<feature type="compositionally biased region" description="Basic and acidic residues" evidence="1">
    <location>
        <begin position="216"/>
        <end position="227"/>
    </location>
</feature>
<dbReference type="PROSITE" id="PS00018">
    <property type="entry name" value="EF_HAND_1"/>
    <property type="match status" value="1"/>
</dbReference>
<reference evidence="4 5" key="1">
    <citation type="submission" date="2022-10" db="EMBL/GenBank/DDBJ databases">
        <title>Luteolibacter arcticus strain CCTCC AB 2014275, whole genome shotgun sequencing project.</title>
        <authorList>
            <person name="Zhao G."/>
            <person name="Shen L."/>
        </authorList>
    </citation>
    <scope>NUCLEOTIDE SEQUENCE [LARGE SCALE GENOMIC DNA]</scope>
    <source>
        <strain evidence="4 5">CCTCC AB 2014275</strain>
    </source>
</reference>
<accession>A0ABT3GR63</accession>
<keyword evidence="2" id="KW-0732">Signal</keyword>
<dbReference type="InterPro" id="IPR002048">
    <property type="entry name" value="EF_hand_dom"/>
</dbReference>
<organism evidence="4 5">
    <name type="scientific">Luteolibacter arcticus</name>
    <dbReference type="NCBI Taxonomy" id="1581411"/>
    <lineage>
        <taxon>Bacteria</taxon>
        <taxon>Pseudomonadati</taxon>
        <taxon>Verrucomicrobiota</taxon>
        <taxon>Verrucomicrobiia</taxon>
        <taxon>Verrucomicrobiales</taxon>
        <taxon>Verrucomicrobiaceae</taxon>
        <taxon>Luteolibacter</taxon>
    </lineage>
</organism>
<dbReference type="RefSeq" id="WP_264490122.1">
    <property type="nucleotide sequence ID" value="NZ_JAPDDT010000020.1"/>
</dbReference>
<feature type="domain" description="EF-hand" evidence="3">
    <location>
        <begin position="62"/>
        <end position="97"/>
    </location>
</feature>
<evidence type="ECO:0000256" key="2">
    <source>
        <dbReference type="SAM" id="SignalP"/>
    </source>
</evidence>
<evidence type="ECO:0000313" key="4">
    <source>
        <dbReference type="EMBL" id="MCW1926014.1"/>
    </source>
</evidence>
<feature type="signal peptide" evidence="2">
    <location>
        <begin position="1"/>
        <end position="27"/>
    </location>
</feature>
<dbReference type="Gene3D" id="1.10.238.10">
    <property type="entry name" value="EF-hand"/>
    <property type="match status" value="1"/>
</dbReference>
<feature type="region of interest" description="Disordered" evidence="1">
    <location>
        <begin position="216"/>
        <end position="238"/>
    </location>
</feature>
<evidence type="ECO:0000259" key="3">
    <source>
        <dbReference type="PROSITE" id="PS50222"/>
    </source>
</evidence>
<protein>
    <recommendedName>
        <fullName evidence="3">EF-hand domain-containing protein</fullName>
    </recommendedName>
</protein>
<feature type="chain" id="PRO_5045446890" description="EF-hand domain-containing protein" evidence="2">
    <location>
        <begin position="28"/>
        <end position="238"/>
    </location>
</feature>
<dbReference type="EMBL" id="JAPDDT010000020">
    <property type="protein sequence ID" value="MCW1926014.1"/>
    <property type="molecule type" value="Genomic_DNA"/>
</dbReference>
<dbReference type="InterPro" id="IPR011992">
    <property type="entry name" value="EF-hand-dom_pair"/>
</dbReference>
<name>A0ABT3GR63_9BACT</name>
<evidence type="ECO:0000256" key="1">
    <source>
        <dbReference type="SAM" id="MobiDB-lite"/>
    </source>
</evidence>
<dbReference type="Proteomes" id="UP001320876">
    <property type="component" value="Unassembled WGS sequence"/>
</dbReference>
<keyword evidence="5" id="KW-1185">Reference proteome</keyword>
<sequence length="238" mass="25354">MTNRNSTLGTSVRLAALAITFTGAAFAGAPTEGELAFAAADIAPADGSLNLVEFTTTLEEGTSAQKAKAAFKKADRDKSTSVSLVEFRISIGELTAPTKEELSFIAADTVVDNILTLAEFEATFTGKTAPIEIYKRFLKADAAAPVGLSLEEWTLYKKGKAKGPEGAKYYKFDLADSHPGVDLGEDDKLSIEEFALSFPKGTKEATISAKFAKEDSNEDGFLTRDEWNPGAPKVKPAV</sequence>